<keyword evidence="2" id="KW-1185">Reference proteome</keyword>
<reference evidence="1" key="1">
    <citation type="journal article" date="2014" name="Int. J. Syst. Evol. Microbiol.">
        <title>Complete genome sequence of Corynebacterium casei LMG S-19264T (=DSM 44701T), isolated from a smear-ripened cheese.</title>
        <authorList>
            <consortium name="US DOE Joint Genome Institute (JGI-PGF)"/>
            <person name="Walter F."/>
            <person name="Albersmeier A."/>
            <person name="Kalinowski J."/>
            <person name="Ruckert C."/>
        </authorList>
    </citation>
    <scope>NUCLEOTIDE SEQUENCE</scope>
    <source>
        <strain evidence="1">CGMCC 1.15794</strain>
    </source>
</reference>
<protein>
    <submittedName>
        <fullName evidence="1">Uncharacterized protein</fullName>
    </submittedName>
</protein>
<evidence type="ECO:0000313" key="2">
    <source>
        <dbReference type="Proteomes" id="UP000657592"/>
    </source>
</evidence>
<reference evidence="1" key="2">
    <citation type="submission" date="2020-09" db="EMBL/GenBank/DDBJ databases">
        <authorList>
            <person name="Sun Q."/>
            <person name="Zhou Y."/>
        </authorList>
    </citation>
    <scope>NUCLEOTIDE SEQUENCE</scope>
    <source>
        <strain evidence="1">CGMCC 1.15794</strain>
    </source>
</reference>
<accession>A0A917IFJ8</accession>
<evidence type="ECO:0000313" key="1">
    <source>
        <dbReference type="EMBL" id="GGH38642.1"/>
    </source>
</evidence>
<proteinExistence type="predicted"/>
<sequence>MRGSDGLVNRWMRAAALSGVVLIALTGCTSNYDSVLWRQMDATESAFLGRLSELRQVYAARKDVIARIKSGTYWAGGEPPGFLVEDAAGVVTYNFRPAGAASGGDGSILFDALVYSGPRDPDAPLEVPGRAPGGRYNGPSALYTCFTISVSFTGDRMDSWYRTSDDPELPCPDELVALLDDGAQYERADAFDG</sequence>
<dbReference type="RefSeq" id="WP_194461741.1">
    <property type="nucleotide sequence ID" value="NZ_BMJY01000002.1"/>
</dbReference>
<dbReference type="PROSITE" id="PS51257">
    <property type="entry name" value="PROKAR_LIPOPROTEIN"/>
    <property type="match status" value="1"/>
</dbReference>
<dbReference type="EMBL" id="BMJY01000002">
    <property type="protein sequence ID" value="GGH38642.1"/>
    <property type="molecule type" value="Genomic_DNA"/>
</dbReference>
<dbReference type="AlphaFoldDB" id="A0A917IFJ8"/>
<organism evidence="1 2">
    <name type="scientific">Microbacterium album</name>
    <dbReference type="NCBI Taxonomy" id="2053191"/>
    <lineage>
        <taxon>Bacteria</taxon>
        <taxon>Bacillati</taxon>
        <taxon>Actinomycetota</taxon>
        <taxon>Actinomycetes</taxon>
        <taxon>Micrococcales</taxon>
        <taxon>Microbacteriaceae</taxon>
        <taxon>Microbacterium</taxon>
    </lineage>
</organism>
<dbReference type="Proteomes" id="UP000657592">
    <property type="component" value="Unassembled WGS sequence"/>
</dbReference>
<comment type="caution">
    <text evidence="1">The sequence shown here is derived from an EMBL/GenBank/DDBJ whole genome shotgun (WGS) entry which is preliminary data.</text>
</comment>
<gene>
    <name evidence="1" type="ORF">GCM10010921_09350</name>
</gene>
<name>A0A917IFJ8_9MICO</name>